<evidence type="ECO:0000256" key="1">
    <source>
        <dbReference type="SAM" id="MobiDB-lite"/>
    </source>
</evidence>
<dbReference type="InterPro" id="IPR035810">
    <property type="entry name" value="PEBP_euk"/>
</dbReference>
<dbReference type="SUPFAM" id="SSF49777">
    <property type="entry name" value="PEBP-like"/>
    <property type="match status" value="1"/>
</dbReference>
<evidence type="ECO:0000313" key="4">
    <source>
        <dbReference type="Proteomes" id="UP000624244"/>
    </source>
</evidence>
<dbReference type="GO" id="GO:0030162">
    <property type="term" value="P:regulation of proteolysis"/>
    <property type="evidence" value="ECO:0007669"/>
    <property type="project" value="TreeGrafter"/>
</dbReference>
<keyword evidence="2" id="KW-0732">Signal</keyword>
<accession>A0A8H5ZU75</accession>
<dbReference type="PANTHER" id="PTHR11362:SF141">
    <property type="entry name" value="PHOSPHATIDYLETHANOLAMINE-BINDING PROTEIN"/>
    <property type="match status" value="1"/>
</dbReference>
<feature type="signal peptide" evidence="2">
    <location>
        <begin position="1"/>
        <end position="18"/>
    </location>
</feature>
<comment type="caution">
    <text evidence="3">The sequence shown here is derived from an EMBL/GenBank/DDBJ whole genome shotgun (WGS) entry which is preliminary data.</text>
</comment>
<dbReference type="GO" id="GO:0030414">
    <property type="term" value="F:peptidase inhibitor activity"/>
    <property type="evidence" value="ECO:0007669"/>
    <property type="project" value="TreeGrafter"/>
</dbReference>
<sequence length="261" mass="26957">MFFSTSILAMAIAGLVQAQAPPGFTPEAANKLEVIFNSTMIDTPGQLIPRASAASQPRLALSSALINMNEQYMFVMLDLDVPPANGTTERRVLLHCMNTGFRATRQQLSGAARLLASSQTGPAAYLPPNPPPVDTVPHRYVELLFKQPSNLSVSELTYANVQNRINFDIEAFMSENGVDAPLAANYFHVDGRAGAASATGSSASASGAPAAATGASPSGTGARAAPSSTLVPFEGAAGKASVPVRTAAQLGGLALFALLVL</sequence>
<dbReference type="CDD" id="cd00866">
    <property type="entry name" value="PEBP_euk"/>
    <property type="match status" value="1"/>
</dbReference>
<dbReference type="GO" id="GO:0005543">
    <property type="term" value="F:phospholipid binding"/>
    <property type="evidence" value="ECO:0007669"/>
    <property type="project" value="TreeGrafter"/>
</dbReference>
<feature type="chain" id="PRO_5034053724" description="PEBP-like protein" evidence="2">
    <location>
        <begin position="19"/>
        <end position="261"/>
    </location>
</feature>
<dbReference type="EMBL" id="WNKQ01000001">
    <property type="protein sequence ID" value="KAF5854419.1"/>
    <property type="molecule type" value="Genomic_DNA"/>
</dbReference>
<dbReference type="PANTHER" id="PTHR11362">
    <property type="entry name" value="PHOSPHATIDYLETHANOLAMINE-BINDING PROTEIN"/>
    <property type="match status" value="1"/>
</dbReference>
<gene>
    <name evidence="3" type="ORF">GGP41_007147</name>
</gene>
<evidence type="ECO:0000313" key="3">
    <source>
        <dbReference type="EMBL" id="KAF5854419.1"/>
    </source>
</evidence>
<organism evidence="3 4">
    <name type="scientific">Cochliobolus sativus</name>
    <name type="common">Common root rot and spot blotch fungus</name>
    <name type="synonym">Bipolaris sorokiniana</name>
    <dbReference type="NCBI Taxonomy" id="45130"/>
    <lineage>
        <taxon>Eukaryota</taxon>
        <taxon>Fungi</taxon>
        <taxon>Dikarya</taxon>
        <taxon>Ascomycota</taxon>
        <taxon>Pezizomycotina</taxon>
        <taxon>Dothideomycetes</taxon>
        <taxon>Pleosporomycetidae</taxon>
        <taxon>Pleosporales</taxon>
        <taxon>Pleosporineae</taxon>
        <taxon>Pleosporaceae</taxon>
        <taxon>Bipolaris</taxon>
    </lineage>
</organism>
<reference evidence="3" key="1">
    <citation type="submission" date="2019-11" db="EMBL/GenBank/DDBJ databases">
        <title>Bipolaris sorokiniana Genome sequencing.</title>
        <authorList>
            <person name="Wang H."/>
        </authorList>
    </citation>
    <scope>NUCLEOTIDE SEQUENCE</scope>
</reference>
<evidence type="ECO:0000256" key="2">
    <source>
        <dbReference type="SAM" id="SignalP"/>
    </source>
</evidence>
<dbReference type="Pfam" id="PF01161">
    <property type="entry name" value="PBP"/>
    <property type="match status" value="1"/>
</dbReference>
<dbReference type="InterPro" id="IPR036610">
    <property type="entry name" value="PEBP-like_sf"/>
</dbReference>
<protein>
    <recommendedName>
        <fullName evidence="5">PEBP-like protein</fullName>
    </recommendedName>
</protein>
<dbReference type="GO" id="GO:0046578">
    <property type="term" value="P:regulation of Ras protein signal transduction"/>
    <property type="evidence" value="ECO:0007669"/>
    <property type="project" value="TreeGrafter"/>
</dbReference>
<proteinExistence type="predicted"/>
<feature type="region of interest" description="Disordered" evidence="1">
    <location>
        <begin position="198"/>
        <end position="227"/>
    </location>
</feature>
<dbReference type="InterPro" id="IPR008914">
    <property type="entry name" value="PEBP"/>
</dbReference>
<dbReference type="Proteomes" id="UP000624244">
    <property type="component" value="Unassembled WGS sequence"/>
</dbReference>
<dbReference type="Gene3D" id="3.90.280.10">
    <property type="entry name" value="PEBP-like"/>
    <property type="match status" value="1"/>
</dbReference>
<name>A0A8H5ZU75_COCSA</name>
<dbReference type="AlphaFoldDB" id="A0A8H5ZU75"/>
<evidence type="ECO:0008006" key="5">
    <source>
        <dbReference type="Google" id="ProtNLM"/>
    </source>
</evidence>